<feature type="region of interest" description="Disordered" evidence="2">
    <location>
        <begin position="1"/>
        <end position="50"/>
    </location>
</feature>
<proteinExistence type="predicted"/>
<feature type="region of interest" description="Disordered" evidence="2">
    <location>
        <begin position="529"/>
        <end position="553"/>
    </location>
</feature>
<dbReference type="EMBL" id="KQ964266">
    <property type="protein sequence ID" value="KXJ86739.1"/>
    <property type="molecule type" value="Genomic_DNA"/>
</dbReference>
<organism evidence="3 4">
    <name type="scientific">Microdochium bolleyi</name>
    <dbReference type="NCBI Taxonomy" id="196109"/>
    <lineage>
        <taxon>Eukaryota</taxon>
        <taxon>Fungi</taxon>
        <taxon>Dikarya</taxon>
        <taxon>Ascomycota</taxon>
        <taxon>Pezizomycotina</taxon>
        <taxon>Sordariomycetes</taxon>
        <taxon>Xylariomycetidae</taxon>
        <taxon>Xylariales</taxon>
        <taxon>Microdochiaceae</taxon>
        <taxon>Microdochium</taxon>
    </lineage>
</organism>
<evidence type="ECO:0000256" key="2">
    <source>
        <dbReference type="SAM" id="MobiDB-lite"/>
    </source>
</evidence>
<feature type="coiled-coil region" evidence="1">
    <location>
        <begin position="463"/>
        <end position="490"/>
    </location>
</feature>
<dbReference type="AlphaFoldDB" id="A0A136IPT2"/>
<feature type="compositionally biased region" description="Basic residues" evidence="2">
    <location>
        <begin position="186"/>
        <end position="201"/>
    </location>
</feature>
<accession>A0A136IPT2</accession>
<dbReference type="OrthoDB" id="4203839at2759"/>
<keyword evidence="4" id="KW-1185">Reference proteome</keyword>
<reference evidence="4" key="1">
    <citation type="submission" date="2016-02" db="EMBL/GenBank/DDBJ databases">
        <title>Draft genome sequence of Microdochium bolleyi, a fungal endophyte of beachgrass.</title>
        <authorList>
            <consortium name="DOE Joint Genome Institute"/>
            <person name="David A.S."/>
            <person name="May G."/>
            <person name="Haridas S."/>
            <person name="Lim J."/>
            <person name="Wang M."/>
            <person name="Labutti K."/>
            <person name="Lipzen A."/>
            <person name="Barry K."/>
            <person name="Grigoriev I.V."/>
        </authorList>
    </citation>
    <scope>NUCLEOTIDE SEQUENCE [LARGE SCALE GENOMIC DNA]</scope>
    <source>
        <strain evidence="4">J235TASD1</strain>
    </source>
</reference>
<protein>
    <submittedName>
        <fullName evidence="3">Uncharacterized protein</fullName>
    </submittedName>
</protein>
<feature type="region of interest" description="Disordered" evidence="2">
    <location>
        <begin position="651"/>
        <end position="712"/>
    </location>
</feature>
<feature type="compositionally biased region" description="Basic and acidic residues" evidence="2">
    <location>
        <begin position="689"/>
        <end position="703"/>
    </location>
</feature>
<feature type="region of interest" description="Disordered" evidence="2">
    <location>
        <begin position="168"/>
        <end position="237"/>
    </location>
</feature>
<feature type="compositionally biased region" description="Low complexity" evidence="2">
    <location>
        <begin position="651"/>
        <end position="663"/>
    </location>
</feature>
<dbReference type="STRING" id="196109.A0A136IPT2"/>
<feature type="compositionally biased region" description="Polar residues" evidence="2">
    <location>
        <begin position="529"/>
        <end position="552"/>
    </location>
</feature>
<feature type="compositionally biased region" description="Low complexity" evidence="2">
    <location>
        <begin position="220"/>
        <end position="235"/>
    </location>
</feature>
<evidence type="ECO:0000313" key="3">
    <source>
        <dbReference type="EMBL" id="KXJ86739.1"/>
    </source>
</evidence>
<dbReference type="Proteomes" id="UP000070501">
    <property type="component" value="Unassembled WGS sequence"/>
</dbReference>
<feature type="region of interest" description="Disordered" evidence="2">
    <location>
        <begin position="66"/>
        <end position="98"/>
    </location>
</feature>
<feature type="compositionally biased region" description="Polar residues" evidence="2">
    <location>
        <begin position="74"/>
        <end position="96"/>
    </location>
</feature>
<feature type="compositionally biased region" description="Polar residues" evidence="2">
    <location>
        <begin position="30"/>
        <end position="41"/>
    </location>
</feature>
<name>A0A136IPT2_9PEZI</name>
<keyword evidence="1" id="KW-0175">Coiled coil</keyword>
<evidence type="ECO:0000313" key="4">
    <source>
        <dbReference type="Proteomes" id="UP000070501"/>
    </source>
</evidence>
<gene>
    <name evidence="3" type="ORF">Micbo1qcDRAFT_208864</name>
</gene>
<sequence>MAGPPSIASSDSSGGGVSLRPRADSLVVAQLNQQGGSQQMRTFPPDDKFLPREVVFSSPQMMHSEQAFAPPFGTPTQQTLTPYKAYNPQQPTTTAQKDFPRQDHDFHLPEPFPPPATLPTPQRVAAAQPAFAPNHHPHLLENEASFAQASRSFGYKDDSFKPDHKAAISVAPQVAPSRPNTSSGAKKGRRCRGANKNHHPHMNPLQMHPVHVRLPNNNFQPQLHQSQNQQTSHQQGHLVNTPQNQQIENLLPQMNQPQCQLQSKQVSQPQNEPMVLPQDQQINRLQNQKMEQVDLQSNYQAHRQQLAMHHDQQVMQIPNQQMPQAHQQQMGQIPSRQHREIVHQQPPHPAEVSLPAWHPGPIHNFSQQSLGQRVTNIDNRLRLLNQAVHMITGPSSDLAINCHNTVQEVAAMMSDTINELIREHDVSLRQRVDELDKLKSERVTINIQHTRMNRELTIANDNASFFHAQNSRLKERIANLQEESATITVEAQRFRKHHNQLVDGYKEQDQLNFAKIQDLESKLQELQLANSNNGTPGGTVSQPINSQPSNPVSDAKNMAVVKFNGSKTAPAATAEQSSRLVVSDSKQQITCGDLMPMGAGKFQKILANNNNPLFNPKAPSWEPSIASTPSPAKAALGNTARPAYATNPIGSVSSASSTSMATTGYPYRGGEPPRAPKVMRIAEAAARAASRDRAAQHGPHRPDTPSNGRASNEEAVMAPSTLVFVLRDHSVLDARYAEAFGIVCPPTVLPPFSPSGMADQTVVTYPLPSTKEVTEQMWIQARRKAIWDSHDAKAAIEHIYEVTKGYVVRCHDGAPPVTANNDLVIYDPDTWSYMIGLVSPNADHGSSHMKFLLSEPHYRPFIIERMIVDYIFTKMFSPSIFMGYSATMDDHLYALQDQLMGLGSLNLSYSDNRGRLRQRVVNDHAKLAREILEQKDINAFRRVVIDKHAVAIFHLVKSLRCVNEAATKIWTSNATMHYYFPQCGGPLCMASMNILNERQVGQNIYQLQGSSARVMFVVTPTLTLRDDNQMGYLKTFGIRKSEIIVTK</sequence>
<evidence type="ECO:0000256" key="1">
    <source>
        <dbReference type="SAM" id="Coils"/>
    </source>
</evidence>
<dbReference type="InParanoid" id="A0A136IPT2"/>